<name>K1QLU8_MAGGI</name>
<sequence>MILTSNRMKPSEIYYSQDSIKEKFDNGHTIYSTLSVCKKHHYVINKIPRMRVCKKDGKWYTLDNRRLWVFRKLEADGHIKDVKVTQVSKDRLPAEKFTTKNGGESVDIRQPYVESDDDDDDGIFNDIL</sequence>
<organism evidence="1">
    <name type="scientific">Magallana gigas</name>
    <name type="common">Pacific oyster</name>
    <name type="synonym">Crassostrea gigas</name>
    <dbReference type="NCBI Taxonomy" id="29159"/>
    <lineage>
        <taxon>Eukaryota</taxon>
        <taxon>Metazoa</taxon>
        <taxon>Spiralia</taxon>
        <taxon>Lophotrochozoa</taxon>
        <taxon>Mollusca</taxon>
        <taxon>Bivalvia</taxon>
        <taxon>Autobranchia</taxon>
        <taxon>Pteriomorphia</taxon>
        <taxon>Ostreida</taxon>
        <taxon>Ostreoidea</taxon>
        <taxon>Ostreidae</taxon>
        <taxon>Magallana</taxon>
    </lineage>
</organism>
<reference evidence="1" key="1">
    <citation type="journal article" date="2012" name="Nature">
        <title>The oyster genome reveals stress adaptation and complexity of shell formation.</title>
        <authorList>
            <person name="Zhang G."/>
            <person name="Fang X."/>
            <person name="Guo X."/>
            <person name="Li L."/>
            <person name="Luo R."/>
            <person name="Xu F."/>
            <person name="Yang P."/>
            <person name="Zhang L."/>
            <person name="Wang X."/>
            <person name="Qi H."/>
            <person name="Xiong Z."/>
            <person name="Que H."/>
            <person name="Xie Y."/>
            <person name="Holland P.W."/>
            <person name="Paps J."/>
            <person name="Zhu Y."/>
            <person name="Wu F."/>
            <person name="Chen Y."/>
            <person name="Wang J."/>
            <person name="Peng C."/>
            <person name="Meng J."/>
            <person name="Yang L."/>
            <person name="Liu J."/>
            <person name="Wen B."/>
            <person name="Zhang N."/>
            <person name="Huang Z."/>
            <person name="Zhu Q."/>
            <person name="Feng Y."/>
            <person name="Mount A."/>
            <person name="Hedgecock D."/>
            <person name="Xu Z."/>
            <person name="Liu Y."/>
            <person name="Domazet-Loso T."/>
            <person name="Du Y."/>
            <person name="Sun X."/>
            <person name="Zhang S."/>
            <person name="Liu B."/>
            <person name="Cheng P."/>
            <person name="Jiang X."/>
            <person name="Li J."/>
            <person name="Fan D."/>
            <person name="Wang W."/>
            <person name="Fu W."/>
            <person name="Wang T."/>
            <person name="Wang B."/>
            <person name="Zhang J."/>
            <person name="Peng Z."/>
            <person name="Li Y."/>
            <person name="Li N."/>
            <person name="Wang J."/>
            <person name="Chen M."/>
            <person name="He Y."/>
            <person name="Tan F."/>
            <person name="Song X."/>
            <person name="Zheng Q."/>
            <person name="Huang R."/>
            <person name="Yang H."/>
            <person name="Du X."/>
            <person name="Chen L."/>
            <person name="Yang M."/>
            <person name="Gaffney P.M."/>
            <person name="Wang S."/>
            <person name="Luo L."/>
            <person name="She Z."/>
            <person name="Ming Y."/>
            <person name="Huang W."/>
            <person name="Zhang S."/>
            <person name="Huang B."/>
            <person name="Zhang Y."/>
            <person name="Qu T."/>
            <person name="Ni P."/>
            <person name="Miao G."/>
            <person name="Wang J."/>
            <person name="Wang Q."/>
            <person name="Steinberg C.E."/>
            <person name="Wang H."/>
            <person name="Li N."/>
            <person name="Qian L."/>
            <person name="Zhang G."/>
            <person name="Li Y."/>
            <person name="Yang H."/>
            <person name="Liu X."/>
            <person name="Wang J."/>
            <person name="Yin Y."/>
            <person name="Wang J."/>
        </authorList>
    </citation>
    <scope>NUCLEOTIDE SEQUENCE [LARGE SCALE GENOMIC DNA]</scope>
    <source>
        <strain evidence="1">05x7-T-G4-1.051#20</strain>
    </source>
</reference>
<dbReference type="EMBL" id="JH818550">
    <property type="protein sequence ID" value="EKC29800.1"/>
    <property type="molecule type" value="Genomic_DNA"/>
</dbReference>
<dbReference type="InParanoid" id="K1QLU8"/>
<gene>
    <name evidence="1" type="ORF">CGI_10011215</name>
</gene>
<protein>
    <submittedName>
        <fullName evidence="1">Uncharacterized protein</fullName>
    </submittedName>
</protein>
<evidence type="ECO:0000313" key="1">
    <source>
        <dbReference type="EMBL" id="EKC29800.1"/>
    </source>
</evidence>
<proteinExistence type="predicted"/>
<accession>K1QLU8</accession>
<dbReference type="PANTHER" id="PTHR35378">
    <property type="entry name" value="UNNAMED PRODUCT"/>
    <property type="match status" value="1"/>
</dbReference>
<dbReference type="PANTHER" id="PTHR35378:SF1">
    <property type="entry name" value="C2H2-TYPE DOMAIN-CONTAINING PROTEIN"/>
    <property type="match status" value="1"/>
</dbReference>
<dbReference type="AlphaFoldDB" id="K1QLU8"/>
<dbReference type="HOGENOM" id="CLU_1919076_0_0_1"/>